<feature type="compositionally biased region" description="Polar residues" evidence="1">
    <location>
        <begin position="1"/>
        <end position="12"/>
    </location>
</feature>
<feature type="region of interest" description="Disordered" evidence="1">
    <location>
        <begin position="303"/>
        <end position="478"/>
    </location>
</feature>
<keyword evidence="4" id="KW-1185">Reference proteome</keyword>
<proteinExistence type="predicted"/>
<dbReference type="RefSeq" id="WP_241051256.1">
    <property type="nucleotide sequence ID" value="NZ_JAKZBV010000001.1"/>
</dbReference>
<feature type="transmembrane region" description="Helical" evidence="2">
    <location>
        <begin position="118"/>
        <end position="137"/>
    </location>
</feature>
<feature type="compositionally biased region" description="Polar residues" evidence="1">
    <location>
        <begin position="196"/>
        <end position="206"/>
    </location>
</feature>
<keyword evidence="2" id="KW-0812">Transmembrane</keyword>
<evidence type="ECO:0000313" key="3">
    <source>
        <dbReference type="EMBL" id="MCH6469053.1"/>
    </source>
</evidence>
<feature type="compositionally biased region" description="Low complexity" evidence="1">
    <location>
        <begin position="434"/>
        <end position="443"/>
    </location>
</feature>
<reference evidence="3 4" key="1">
    <citation type="submission" date="2022-03" db="EMBL/GenBank/DDBJ databases">
        <title>Sinomonas sp. isolated from a soil.</title>
        <authorList>
            <person name="Han J."/>
            <person name="Kim D.-U."/>
        </authorList>
    </citation>
    <scope>NUCLEOTIDE SEQUENCE [LARGE SCALE GENOMIC DNA]</scope>
    <source>
        <strain evidence="3 4">5-5</strain>
    </source>
</reference>
<evidence type="ECO:0000313" key="4">
    <source>
        <dbReference type="Proteomes" id="UP001202922"/>
    </source>
</evidence>
<comment type="caution">
    <text evidence="3">The sequence shown here is derived from an EMBL/GenBank/DDBJ whole genome shotgun (WGS) entry which is preliminary data.</text>
</comment>
<feature type="compositionally biased region" description="Polar residues" evidence="1">
    <location>
        <begin position="303"/>
        <end position="317"/>
    </location>
</feature>
<feature type="region of interest" description="Disordered" evidence="1">
    <location>
        <begin position="1"/>
        <end position="26"/>
    </location>
</feature>
<evidence type="ECO:0000256" key="2">
    <source>
        <dbReference type="SAM" id="Phobius"/>
    </source>
</evidence>
<protein>
    <submittedName>
        <fullName evidence="3">Uncharacterized protein</fullName>
    </submittedName>
</protein>
<feature type="compositionally biased region" description="Low complexity" evidence="1">
    <location>
        <begin position="232"/>
        <end position="243"/>
    </location>
</feature>
<feature type="compositionally biased region" description="Low complexity" evidence="1">
    <location>
        <begin position="352"/>
        <end position="361"/>
    </location>
</feature>
<accession>A0ABS9TX87</accession>
<feature type="transmembrane region" description="Helical" evidence="2">
    <location>
        <begin position="78"/>
        <end position="98"/>
    </location>
</feature>
<gene>
    <name evidence="3" type="ORF">L0M17_03460</name>
</gene>
<name>A0ABS9TX87_9MICC</name>
<feature type="compositionally biased region" description="Low complexity" evidence="1">
    <location>
        <begin position="324"/>
        <end position="340"/>
    </location>
</feature>
<feature type="region of interest" description="Disordered" evidence="1">
    <location>
        <begin position="190"/>
        <end position="269"/>
    </location>
</feature>
<evidence type="ECO:0000256" key="1">
    <source>
        <dbReference type="SAM" id="MobiDB-lite"/>
    </source>
</evidence>
<keyword evidence="2" id="KW-1133">Transmembrane helix</keyword>
<dbReference type="Proteomes" id="UP001202922">
    <property type="component" value="Unassembled WGS sequence"/>
</dbReference>
<dbReference type="EMBL" id="JAKZBV010000001">
    <property type="protein sequence ID" value="MCH6469053.1"/>
    <property type="molecule type" value="Genomic_DNA"/>
</dbReference>
<feature type="transmembrane region" description="Helical" evidence="2">
    <location>
        <begin position="143"/>
        <end position="167"/>
    </location>
</feature>
<feature type="compositionally biased region" description="Acidic residues" evidence="1">
    <location>
        <begin position="362"/>
        <end position="373"/>
    </location>
</feature>
<sequence length="567" mass="57064">MSDSRQGPSRGNSAVPGPGSVPETAGDRNAAQDGIAAAVVGPFTARDIAVFVGVLITFIGSLLPLVERGSTLNLWNAQNLYFIGIGILLPLVLAGLFVWRRLSPEMHLRVGSLSLDQFASVVAAFACSYFFVFAVTALTPGGIVGFLGGAVLVIATILAPAIPAFAVDFAGRAEVPAHVIARDAVAPVQKPKAQTAEAQKSGTQKSGAKRLAAFRPSQESKAPQGARSRFPAAARGKNASNAAPTPWAGSLASDGASAPESPDTRGAGVSSAGAAAAATGAAGAAAAGASVAALAAGAMAAQGESTHSTSDQEAASETSKDRAAQAPAAADGSTSAGPGPEELLGRHGSRTPAGEAPVGPAADDDVVLGDADGEAYGAPSSAEPVQPAVEPTVQPSVEPALEAGAVDPALEARAVEPGADKTAVMPSSHEGVREPAAGEGTAEAEAHEAARGPLQNEPAPTQASPVVPPAEPEPEVGPATQLAPAVDRSAGFEATRSYQEPEPEYEAFWFAVNRARAALDPESGLPAFTLEPGQWILALQDRGNEFLVQSQDGRIGVLRDLSGIERG</sequence>
<feature type="transmembrane region" description="Helical" evidence="2">
    <location>
        <begin position="48"/>
        <end position="66"/>
    </location>
</feature>
<keyword evidence="2" id="KW-0472">Membrane</keyword>
<organism evidence="3 4">
    <name type="scientific">Sinomonas terrae</name>
    <dbReference type="NCBI Taxonomy" id="2908838"/>
    <lineage>
        <taxon>Bacteria</taxon>
        <taxon>Bacillati</taxon>
        <taxon>Actinomycetota</taxon>
        <taxon>Actinomycetes</taxon>
        <taxon>Micrococcales</taxon>
        <taxon>Micrococcaceae</taxon>
        <taxon>Sinomonas</taxon>
    </lineage>
</organism>